<evidence type="ECO:0000256" key="1">
    <source>
        <dbReference type="ARBA" id="ARBA00022603"/>
    </source>
</evidence>
<feature type="active site" description="Nucleophile" evidence="4">
    <location>
        <position position="493"/>
    </location>
</feature>
<evidence type="ECO:0000259" key="7">
    <source>
        <dbReference type="PROSITE" id="PS50926"/>
    </source>
</evidence>
<dbReference type="InterPro" id="IPR030390">
    <property type="entry name" value="MeTrfase_TrmA_AS"/>
</dbReference>
<dbReference type="SUPFAM" id="SSF50249">
    <property type="entry name" value="Nucleic acid-binding proteins"/>
    <property type="match status" value="1"/>
</dbReference>
<dbReference type="InterPro" id="IPR025795">
    <property type="entry name" value="tRNA_(uracil-5-)_MeTrfase"/>
</dbReference>
<feature type="region of interest" description="Disordered" evidence="6">
    <location>
        <begin position="1"/>
        <end position="39"/>
    </location>
</feature>
<feature type="binding site" evidence="4">
    <location>
        <position position="358"/>
    </location>
    <ligand>
        <name>S-adenosyl-L-methionine</name>
        <dbReference type="ChEBI" id="CHEBI:59789"/>
    </ligand>
</feature>
<evidence type="ECO:0000256" key="3">
    <source>
        <dbReference type="ARBA" id="ARBA00022691"/>
    </source>
</evidence>
<dbReference type="PROSITE" id="PS51622">
    <property type="entry name" value="SAM_MT_RNA_M5U_2"/>
    <property type="match status" value="1"/>
</dbReference>
<dbReference type="InterPro" id="IPR029063">
    <property type="entry name" value="SAM-dependent_MTases_sf"/>
</dbReference>
<dbReference type="PROSITE" id="PS51687">
    <property type="entry name" value="SAM_MT_RNA_M5U"/>
    <property type="match status" value="1"/>
</dbReference>
<evidence type="ECO:0000313" key="9">
    <source>
        <dbReference type="Proteomes" id="UP000076722"/>
    </source>
</evidence>
<proteinExistence type="inferred from homology"/>
<feature type="compositionally biased region" description="Basic residues" evidence="6">
    <location>
        <begin position="27"/>
        <end position="36"/>
    </location>
</feature>
<evidence type="ECO:0000256" key="5">
    <source>
        <dbReference type="PROSITE-ProRule" id="PRU10015"/>
    </source>
</evidence>
<organism evidence="8 9">
    <name type="scientific">Sistotremastrum niveocremeum HHB9708</name>
    <dbReference type="NCBI Taxonomy" id="1314777"/>
    <lineage>
        <taxon>Eukaryota</taxon>
        <taxon>Fungi</taxon>
        <taxon>Dikarya</taxon>
        <taxon>Basidiomycota</taxon>
        <taxon>Agaricomycotina</taxon>
        <taxon>Agaricomycetes</taxon>
        <taxon>Sistotremastrales</taxon>
        <taxon>Sistotremastraceae</taxon>
        <taxon>Sertulicium</taxon>
        <taxon>Sertulicium niveocremeum</taxon>
    </lineage>
</organism>
<dbReference type="GO" id="GO:0032259">
    <property type="term" value="P:methylation"/>
    <property type="evidence" value="ECO:0007669"/>
    <property type="project" value="UniProtKB-KW"/>
</dbReference>
<dbReference type="InterPro" id="IPR010280">
    <property type="entry name" value="U5_MeTrfase_fam"/>
</dbReference>
<dbReference type="InterPro" id="IPR012340">
    <property type="entry name" value="NA-bd_OB-fold"/>
</dbReference>
<dbReference type="PANTHER" id="PTHR11061:SF30">
    <property type="entry name" value="TRNA (URACIL(54)-C(5))-METHYLTRANSFERASE"/>
    <property type="match status" value="1"/>
</dbReference>
<dbReference type="Gene3D" id="2.40.50.140">
    <property type="entry name" value="Nucleic acid-binding proteins"/>
    <property type="match status" value="1"/>
</dbReference>
<dbReference type="Gene3D" id="2.40.50.1070">
    <property type="match status" value="1"/>
</dbReference>
<feature type="binding site" evidence="4">
    <location>
        <position position="466"/>
    </location>
    <ligand>
        <name>S-adenosyl-L-methionine</name>
        <dbReference type="ChEBI" id="CHEBI:59789"/>
    </ligand>
</feature>
<evidence type="ECO:0000256" key="6">
    <source>
        <dbReference type="SAM" id="MobiDB-lite"/>
    </source>
</evidence>
<keyword evidence="1 4" id="KW-0489">Methyltransferase</keyword>
<protein>
    <submittedName>
        <fullName evidence="8">tRNA methyltransferase</fullName>
    </submittedName>
</protein>
<dbReference type="PANTHER" id="PTHR11061">
    <property type="entry name" value="RNA M5U METHYLTRANSFERASE"/>
    <property type="match status" value="1"/>
</dbReference>
<feature type="domain" description="TRAM" evidence="7">
    <location>
        <begin position="74"/>
        <end position="145"/>
    </location>
</feature>
<dbReference type="PROSITE" id="PS01230">
    <property type="entry name" value="TRMA_1"/>
    <property type="match status" value="1"/>
</dbReference>
<accession>A0A164R488</accession>
<keyword evidence="3 4" id="KW-0949">S-adenosyl-L-methionine</keyword>
<name>A0A164R488_9AGAM</name>
<dbReference type="InterPro" id="IPR030391">
    <property type="entry name" value="MeTrfase_TrmA_CS"/>
</dbReference>
<dbReference type="Gene3D" id="3.40.50.150">
    <property type="entry name" value="Vaccinia Virus protein VP39"/>
    <property type="match status" value="2"/>
</dbReference>
<gene>
    <name evidence="8" type="ORF">SISNIDRAFT_415834</name>
</gene>
<dbReference type="AlphaFoldDB" id="A0A164R488"/>
<dbReference type="InterPro" id="IPR002792">
    <property type="entry name" value="TRAM_dom"/>
</dbReference>
<keyword evidence="9" id="KW-1185">Reference proteome</keyword>
<dbReference type="GO" id="GO:0009451">
    <property type="term" value="P:RNA modification"/>
    <property type="evidence" value="ECO:0007669"/>
    <property type="project" value="UniProtKB-ARBA"/>
</dbReference>
<dbReference type="Proteomes" id="UP000076722">
    <property type="component" value="Unassembled WGS sequence"/>
</dbReference>
<dbReference type="PROSITE" id="PS50926">
    <property type="entry name" value="TRAM"/>
    <property type="match status" value="1"/>
</dbReference>
<comment type="similarity">
    <text evidence="4">Belongs to the class I-like SAM-binding methyltransferase superfamily. RNA M5U methyltransferase family.</text>
</comment>
<dbReference type="EMBL" id="KV419422">
    <property type="protein sequence ID" value="KZS90237.1"/>
    <property type="molecule type" value="Genomic_DNA"/>
</dbReference>
<dbReference type="Pfam" id="PF05958">
    <property type="entry name" value="tRNA_U5-meth_tr"/>
    <property type="match status" value="1"/>
</dbReference>
<sequence length="545" mass="59976">MASDNEIEGGPGPSTSTAVESTGKKDKANKKRKKKHAEIEPYSSDDVLWRDVTALLGAEATSEAASKGTEWDAPIEWGAEVEVEMSELASNGKFFSMLLTGECIGKLSEPHPPWVIVVPFVLPGEKVKAKIHRHSKLHSFGSLIEILEPNTSLRDTTRVKCQYFGKCAGCQYQMLSYDHQLDVKRRVVVKAFQNFSNLAEGLVPEVLPAIASPMQYNYRTKITPHFDAPTGSRNDRKGKKKLKDVKELRIGFNEHGRRSVMDIEECPIATPVLNEALGPIISNVRRNIHTYKRGATLLLRDSLPIPANTANGAENTEVAVDAPTAEAQTHICVTDHKATIREAVGPMLFEYPAGSFFQNNNSVLVPLTSYVREAILNPPSSLPQTSPPTHLVDTYCGSGLFSITLSPHFEKIAGVEISEDSIRSAKHNAELNSIPEGKCLFFAGKAEAIFDSVKDFPPDQTVVVIDPPRKGCDEKFIEQLLTFRPKTLVYVSCNVHTQARDVGMIVERSNAGVGGGYMVESVRPFDLFPQTAHVESVAVLRLREE</sequence>
<dbReference type="STRING" id="1314777.A0A164R488"/>
<keyword evidence="2 4" id="KW-0808">Transferase</keyword>
<dbReference type="GO" id="GO:0030697">
    <property type="term" value="F:tRNA (uracil(54)-C5)-methyltransferase activity, S-adenosyl methionine-dependent"/>
    <property type="evidence" value="ECO:0007669"/>
    <property type="project" value="InterPro"/>
</dbReference>
<dbReference type="PROSITE" id="PS01231">
    <property type="entry name" value="TRMA_2"/>
    <property type="match status" value="1"/>
</dbReference>
<feature type="active site" evidence="5">
    <location>
        <position position="493"/>
    </location>
</feature>
<evidence type="ECO:0000256" key="4">
    <source>
        <dbReference type="PROSITE-ProRule" id="PRU01024"/>
    </source>
</evidence>
<evidence type="ECO:0000256" key="2">
    <source>
        <dbReference type="ARBA" id="ARBA00022679"/>
    </source>
</evidence>
<dbReference type="GO" id="GO:0008033">
    <property type="term" value="P:tRNA processing"/>
    <property type="evidence" value="ECO:0007669"/>
    <property type="project" value="InterPro"/>
</dbReference>
<dbReference type="SUPFAM" id="SSF53335">
    <property type="entry name" value="S-adenosyl-L-methionine-dependent methyltransferases"/>
    <property type="match status" value="1"/>
</dbReference>
<feature type="binding site" evidence="4">
    <location>
        <position position="395"/>
    </location>
    <ligand>
        <name>S-adenosyl-L-methionine</name>
        <dbReference type="ChEBI" id="CHEBI:59789"/>
    </ligand>
</feature>
<reference evidence="8 9" key="1">
    <citation type="journal article" date="2016" name="Mol. Biol. Evol.">
        <title>Comparative Genomics of Early-Diverging Mushroom-Forming Fungi Provides Insights into the Origins of Lignocellulose Decay Capabilities.</title>
        <authorList>
            <person name="Nagy L.G."/>
            <person name="Riley R."/>
            <person name="Tritt A."/>
            <person name="Adam C."/>
            <person name="Daum C."/>
            <person name="Floudas D."/>
            <person name="Sun H."/>
            <person name="Yadav J.S."/>
            <person name="Pangilinan J."/>
            <person name="Larsson K.H."/>
            <person name="Matsuura K."/>
            <person name="Barry K."/>
            <person name="Labutti K."/>
            <person name="Kuo R."/>
            <person name="Ohm R.A."/>
            <person name="Bhattacharya S.S."/>
            <person name="Shirouzu T."/>
            <person name="Yoshinaga Y."/>
            <person name="Martin F.M."/>
            <person name="Grigoriev I.V."/>
            <person name="Hibbett D.S."/>
        </authorList>
    </citation>
    <scope>NUCLEOTIDE SEQUENCE [LARGE SCALE GENOMIC DNA]</scope>
    <source>
        <strain evidence="8 9">HHB9708</strain>
    </source>
</reference>
<dbReference type="OrthoDB" id="10250660at2759"/>
<feature type="binding site" evidence="4">
    <location>
        <position position="416"/>
    </location>
    <ligand>
        <name>S-adenosyl-L-methionine</name>
        <dbReference type="ChEBI" id="CHEBI:59789"/>
    </ligand>
</feature>
<evidence type="ECO:0000313" key="8">
    <source>
        <dbReference type="EMBL" id="KZS90237.1"/>
    </source>
</evidence>